<dbReference type="SMART" id="SM00906">
    <property type="entry name" value="Fungal_trans"/>
    <property type="match status" value="1"/>
</dbReference>
<name>A0A0D1YMI0_9EURO</name>
<feature type="region of interest" description="Disordered" evidence="6">
    <location>
        <begin position="552"/>
        <end position="574"/>
    </location>
</feature>
<feature type="domain" description="Xylanolytic transcriptional activator regulatory" evidence="7">
    <location>
        <begin position="259"/>
        <end position="332"/>
    </location>
</feature>
<keyword evidence="3" id="KW-0238">DNA-binding</keyword>
<evidence type="ECO:0000313" key="9">
    <source>
        <dbReference type="Proteomes" id="UP000053599"/>
    </source>
</evidence>
<protein>
    <recommendedName>
        <fullName evidence="7">Xylanolytic transcriptional activator regulatory domain-containing protein</fullName>
    </recommendedName>
</protein>
<dbReference type="GO" id="GO:0008270">
    <property type="term" value="F:zinc ion binding"/>
    <property type="evidence" value="ECO:0007669"/>
    <property type="project" value="InterPro"/>
</dbReference>
<dbReference type="EMBL" id="KN846952">
    <property type="protein sequence ID" value="KIV84077.1"/>
    <property type="molecule type" value="Genomic_DNA"/>
</dbReference>
<dbReference type="OrthoDB" id="5121955at2759"/>
<evidence type="ECO:0000313" key="8">
    <source>
        <dbReference type="EMBL" id="KIV84077.1"/>
    </source>
</evidence>
<reference evidence="8 9" key="1">
    <citation type="submission" date="2015-01" db="EMBL/GenBank/DDBJ databases">
        <title>The Genome Sequence of Exophiala sideris CBS121828.</title>
        <authorList>
            <consortium name="The Broad Institute Genomics Platform"/>
            <person name="Cuomo C."/>
            <person name="de Hoog S."/>
            <person name="Gorbushina A."/>
            <person name="Stielow B."/>
            <person name="Teixiera M."/>
            <person name="Abouelleil A."/>
            <person name="Chapman S.B."/>
            <person name="Priest M."/>
            <person name="Young S.K."/>
            <person name="Wortman J."/>
            <person name="Nusbaum C."/>
            <person name="Birren B."/>
        </authorList>
    </citation>
    <scope>NUCLEOTIDE SEQUENCE [LARGE SCALE GENOMIC DNA]</scope>
    <source>
        <strain evidence="8 9">CBS 121828</strain>
    </source>
</reference>
<dbReference type="CDD" id="cd12148">
    <property type="entry name" value="fungal_TF_MHR"/>
    <property type="match status" value="1"/>
</dbReference>
<dbReference type="InterPro" id="IPR007219">
    <property type="entry name" value="XnlR_reg_dom"/>
</dbReference>
<dbReference type="Proteomes" id="UP000053599">
    <property type="component" value="Unassembled WGS sequence"/>
</dbReference>
<dbReference type="GO" id="GO:0003677">
    <property type="term" value="F:DNA binding"/>
    <property type="evidence" value="ECO:0007669"/>
    <property type="project" value="UniProtKB-KW"/>
</dbReference>
<dbReference type="PANTHER" id="PTHR47171">
    <property type="entry name" value="FARA-RELATED"/>
    <property type="match status" value="1"/>
</dbReference>
<dbReference type="GO" id="GO:0006351">
    <property type="term" value="P:DNA-templated transcription"/>
    <property type="evidence" value="ECO:0007669"/>
    <property type="project" value="InterPro"/>
</dbReference>
<organism evidence="8 9">
    <name type="scientific">Exophiala sideris</name>
    <dbReference type="NCBI Taxonomy" id="1016849"/>
    <lineage>
        <taxon>Eukaryota</taxon>
        <taxon>Fungi</taxon>
        <taxon>Dikarya</taxon>
        <taxon>Ascomycota</taxon>
        <taxon>Pezizomycotina</taxon>
        <taxon>Eurotiomycetes</taxon>
        <taxon>Chaetothyriomycetidae</taxon>
        <taxon>Chaetothyriales</taxon>
        <taxon>Herpotrichiellaceae</taxon>
        <taxon>Exophiala</taxon>
    </lineage>
</organism>
<keyword evidence="2" id="KW-0805">Transcription regulation</keyword>
<evidence type="ECO:0000256" key="6">
    <source>
        <dbReference type="SAM" id="MobiDB-lite"/>
    </source>
</evidence>
<dbReference type="Pfam" id="PF04082">
    <property type="entry name" value="Fungal_trans"/>
    <property type="match status" value="1"/>
</dbReference>
<dbReference type="InterPro" id="IPR052073">
    <property type="entry name" value="Amide_Lactam_Regulators"/>
</dbReference>
<evidence type="ECO:0000256" key="2">
    <source>
        <dbReference type="ARBA" id="ARBA00023015"/>
    </source>
</evidence>
<evidence type="ECO:0000256" key="1">
    <source>
        <dbReference type="ARBA" id="ARBA00022833"/>
    </source>
</evidence>
<dbReference type="AlphaFoldDB" id="A0A0D1YMI0"/>
<gene>
    <name evidence="8" type="ORF">PV11_06051</name>
</gene>
<feature type="region of interest" description="Disordered" evidence="6">
    <location>
        <begin position="1"/>
        <end position="36"/>
    </location>
</feature>
<evidence type="ECO:0000259" key="7">
    <source>
        <dbReference type="SMART" id="SM00906"/>
    </source>
</evidence>
<proteinExistence type="predicted"/>
<sequence length="650" mass="72795">MQTSQHETEQQDNSNDASFALNLGQSPSTNYPLDPLSRAPVSISSNKEGSEMLFARLVDSSRFAPNDEDVRDGNKTVYLVEPYNLTYVVRESSGYDSVQPQNVGKMHYTIPETMQERAKNILFEGQDNVGMLKEKELLNDIGALSTPKGSLHDKLLHTYFSCVHPAFPILDKDDFLSSVQRGNMSTLLLQAVYSAAATHCESSLLSEAGFPTRHAARLAFYKRAKALYDADYESNTVTVVQALILMCFWWGGPLDQKDTRHWLLAAIGLAQTMGMHRSTVRSNMSSRKRKLWKRIWWSLFIRDRHIAAALGCPMHIQEADCDVEMLQEADFSDDQSRDASYDLSARSHGLYMMQMTELSIVLGHIIKAAFAPTKSSTLEADTSRVEQELAQWEAQLPSEMKYQELNSRLGTEWWSNMLHLAYNNYIILLHRPRFAKSASSASSASAALAISAATKITRMTEDLVATGSLGLVQTHVVASIFSALSIHVMSIRRSAQGSAKDLAVHRARICMLALQELQEAWPFAGWVHQMFVRIMEDLEGDHIKVGAKQVSQPSTLDKYNEHDDRPSGATSQTAVDETALLREHRSTLRPLTENNECNVFDMAVTEESQFLGGEHQLAPDLSYEDFDMGPFGLDFPAQLTFWNDLSTMDP</sequence>
<dbReference type="HOGENOM" id="CLU_006329_5_2_1"/>
<accession>A0A0D1YMI0</accession>
<evidence type="ECO:0000256" key="3">
    <source>
        <dbReference type="ARBA" id="ARBA00023125"/>
    </source>
</evidence>
<evidence type="ECO:0000256" key="5">
    <source>
        <dbReference type="ARBA" id="ARBA00023242"/>
    </source>
</evidence>
<keyword evidence="1" id="KW-0862">Zinc</keyword>
<dbReference type="PANTHER" id="PTHR47171:SF1">
    <property type="entry name" value="ZN(II)2CYS6 TRANSCRIPTION FACTOR (EUROFUNG)"/>
    <property type="match status" value="1"/>
</dbReference>
<evidence type="ECO:0000256" key="4">
    <source>
        <dbReference type="ARBA" id="ARBA00023163"/>
    </source>
</evidence>
<dbReference type="STRING" id="1016849.A0A0D1YMI0"/>
<feature type="compositionally biased region" description="Polar residues" evidence="6">
    <location>
        <begin position="1"/>
        <end position="31"/>
    </location>
</feature>
<keyword evidence="5" id="KW-0539">Nucleus</keyword>
<keyword evidence="4" id="KW-0804">Transcription</keyword>